<evidence type="ECO:0000313" key="2">
    <source>
        <dbReference type="EMBL" id="KAK7797790.1"/>
    </source>
</evidence>
<dbReference type="AlphaFoldDB" id="A0AAW0H895"/>
<evidence type="ECO:0000313" key="3">
    <source>
        <dbReference type="Proteomes" id="UP001488838"/>
    </source>
</evidence>
<comment type="caution">
    <text evidence="2">The sequence shown here is derived from an EMBL/GenBank/DDBJ whole genome shotgun (WGS) entry which is preliminary data.</text>
</comment>
<name>A0AAW0H895_MYOGA</name>
<gene>
    <name evidence="2" type="ORF">U0070_015669</name>
</gene>
<dbReference type="Proteomes" id="UP001488838">
    <property type="component" value="Unassembled WGS sequence"/>
</dbReference>
<dbReference type="EMBL" id="JBBHLL010000775">
    <property type="protein sequence ID" value="KAK7797790.1"/>
    <property type="molecule type" value="Genomic_DNA"/>
</dbReference>
<feature type="region of interest" description="Disordered" evidence="1">
    <location>
        <begin position="73"/>
        <end position="118"/>
    </location>
</feature>
<proteinExistence type="predicted"/>
<keyword evidence="3" id="KW-1185">Reference proteome</keyword>
<organism evidence="2 3">
    <name type="scientific">Myodes glareolus</name>
    <name type="common">Bank vole</name>
    <name type="synonym">Clethrionomys glareolus</name>
    <dbReference type="NCBI Taxonomy" id="447135"/>
    <lineage>
        <taxon>Eukaryota</taxon>
        <taxon>Metazoa</taxon>
        <taxon>Chordata</taxon>
        <taxon>Craniata</taxon>
        <taxon>Vertebrata</taxon>
        <taxon>Euteleostomi</taxon>
        <taxon>Mammalia</taxon>
        <taxon>Eutheria</taxon>
        <taxon>Euarchontoglires</taxon>
        <taxon>Glires</taxon>
        <taxon>Rodentia</taxon>
        <taxon>Myomorpha</taxon>
        <taxon>Muroidea</taxon>
        <taxon>Cricetidae</taxon>
        <taxon>Arvicolinae</taxon>
        <taxon>Myodes</taxon>
    </lineage>
</organism>
<sequence>MQFTIKRFRSLPVSILQGLTGNLVILAGMNILEAPLGEYAQSSQASRDCLGELGFPLVRLLDHSPVLQNITNSQALNSRKKTEAGCRAANSPEEDKENVRFQSRGQKRSGEQGTLGLF</sequence>
<accession>A0AAW0H895</accession>
<reference evidence="2 3" key="1">
    <citation type="journal article" date="2023" name="bioRxiv">
        <title>Conserved and derived expression patterns and positive selection on dental genes reveal complex evolutionary context of ever-growing rodent molars.</title>
        <authorList>
            <person name="Calamari Z.T."/>
            <person name="Song A."/>
            <person name="Cohen E."/>
            <person name="Akter M."/>
            <person name="Roy R.D."/>
            <person name="Hallikas O."/>
            <person name="Christensen M.M."/>
            <person name="Li P."/>
            <person name="Marangoni P."/>
            <person name="Jernvall J."/>
            <person name="Klein O.D."/>
        </authorList>
    </citation>
    <scope>NUCLEOTIDE SEQUENCE [LARGE SCALE GENOMIC DNA]</scope>
    <source>
        <strain evidence="2">V071</strain>
    </source>
</reference>
<evidence type="ECO:0000256" key="1">
    <source>
        <dbReference type="SAM" id="MobiDB-lite"/>
    </source>
</evidence>
<protein>
    <submittedName>
        <fullName evidence="2">Uncharacterized protein</fullName>
    </submittedName>
</protein>